<keyword evidence="9" id="KW-0735">Signal-anchor</keyword>
<keyword evidence="6 9" id="KW-0333">Golgi apparatus</keyword>
<evidence type="ECO:0000256" key="9">
    <source>
        <dbReference type="RuleBase" id="RU364020"/>
    </source>
</evidence>
<reference evidence="10 11" key="1">
    <citation type="journal article" date="2018" name="Nat. Ecol. Evol.">
        <title>Genomic signatures of mitonuclear coevolution across populations of Tigriopus californicus.</title>
        <authorList>
            <person name="Barreto F.S."/>
            <person name="Watson E.T."/>
            <person name="Lima T.G."/>
            <person name="Willett C.S."/>
            <person name="Edmands S."/>
            <person name="Li W."/>
            <person name="Burton R.S."/>
        </authorList>
    </citation>
    <scope>NUCLEOTIDE SEQUENCE [LARGE SCALE GENOMIC DNA]</scope>
    <source>
        <strain evidence="10 11">San Diego</strain>
    </source>
</reference>
<evidence type="ECO:0000256" key="4">
    <source>
        <dbReference type="ARBA" id="ARBA00022692"/>
    </source>
</evidence>
<comment type="similarity">
    <text evidence="2 9">Belongs to the sulfotransferase 2 family.</text>
</comment>
<evidence type="ECO:0000313" key="11">
    <source>
        <dbReference type="Proteomes" id="UP000318571"/>
    </source>
</evidence>
<keyword evidence="4" id="KW-0812">Transmembrane</keyword>
<evidence type="ECO:0000256" key="2">
    <source>
        <dbReference type="ARBA" id="ARBA00006339"/>
    </source>
</evidence>
<sequence>MRGAQINVAVRYLNHSQNIEHIHLSRAIMSLKANERHHLLHNECSSIFQGRPRINPRGYTACVYGNEMRARRHRIKTVCEGHNGIRNRSELVTERFLIVKYRHLVWCPVYKAASTNWMVTLPSLTNFSPRDLDALSLKYRSQNELAQFVAKPRPKSSFEAYMALRPKPVTFLIVRHPFHRLLSAYRDKIEADNAYFFAKYGSGIVTKYRSEALERFGTTHSKHGTVWSPRPTFWEFIQAVLRDGLMDPHWHPISSWCGLCHLQFDFVIKFENLREEEDFLLGQLGLKNIVPISWENRNTQGAPWSLALQRHYFSALNSTEMKKLHELYRYKDLQSNPMDAIQYHVVGFTSLKWLWCPTFVGLAESNWVHNFMVLMGLSPTDIEDADSIYGTANPVTLVRLWAPELTKKSFALTRQDPDWKSILFVQHPIHRLVAFYQNNLEEYHDDSYYNLGIHIVETYRDQAKLRFQDFVQTVDDFKTPIELPHFWEYIQFVLDRGASGPYNLPHLIRPIYRLCDVCPGNYQYIVKTESIAQEDPFLFQKLGFPSDFQGHTTNKGYKYEKLMKDAPKYLEKISLEDQKRLHEMYRLDFELFGYHMKY</sequence>
<dbReference type="PANTHER" id="PTHR12137">
    <property type="entry name" value="CARBOHYDRATE SULFOTRANSFERASE"/>
    <property type="match status" value="1"/>
</dbReference>
<dbReference type="EC" id="2.8.2.-" evidence="9"/>
<dbReference type="PANTHER" id="PTHR12137:SF63">
    <property type="entry name" value="CARBOHYDRATE SULFOTRANSFERASE"/>
    <property type="match status" value="1"/>
</dbReference>
<keyword evidence="8 9" id="KW-0325">Glycoprotein</keyword>
<evidence type="ECO:0000256" key="3">
    <source>
        <dbReference type="ARBA" id="ARBA00022679"/>
    </source>
</evidence>
<comment type="caution">
    <text evidence="10">The sequence shown here is derived from an EMBL/GenBank/DDBJ whole genome shotgun (WGS) entry which is preliminary data.</text>
</comment>
<dbReference type="Proteomes" id="UP000318571">
    <property type="component" value="Chromosome 5"/>
</dbReference>
<evidence type="ECO:0000256" key="1">
    <source>
        <dbReference type="ARBA" id="ARBA00004323"/>
    </source>
</evidence>
<gene>
    <name evidence="10" type="ORF">TCAL_13640</name>
</gene>
<protein>
    <recommendedName>
        <fullName evidence="9">Carbohydrate sulfotransferase</fullName>
        <ecNumber evidence="9">2.8.2.-</ecNumber>
    </recommendedName>
</protein>
<dbReference type="OMA" id="GIHIVET"/>
<dbReference type="InterPro" id="IPR018011">
    <property type="entry name" value="Carb_sulfotrans_8-10"/>
</dbReference>
<evidence type="ECO:0000256" key="6">
    <source>
        <dbReference type="ARBA" id="ARBA00023034"/>
    </source>
</evidence>
<name>A0A553PI15_TIGCA</name>
<accession>A0A553PI15</accession>
<keyword evidence="11" id="KW-1185">Reference proteome</keyword>
<dbReference type="GO" id="GO:0000139">
    <property type="term" value="C:Golgi membrane"/>
    <property type="evidence" value="ECO:0007669"/>
    <property type="project" value="UniProtKB-SubCell"/>
</dbReference>
<dbReference type="EMBL" id="VCGU01000004">
    <property type="protein sequence ID" value="TRY77323.1"/>
    <property type="molecule type" value="Genomic_DNA"/>
</dbReference>
<evidence type="ECO:0000256" key="5">
    <source>
        <dbReference type="ARBA" id="ARBA00022989"/>
    </source>
</evidence>
<keyword evidence="3 9" id="KW-0808">Transferase</keyword>
<dbReference type="InterPro" id="IPR005331">
    <property type="entry name" value="Sulfotransferase"/>
</dbReference>
<evidence type="ECO:0000256" key="8">
    <source>
        <dbReference type="ARBA" id="ARBA00023180"/>
    </source>
</evidence>
<dbReference type="GO" id="GO:0016051">
    <property type="term" value="P:carbohydrate biosynthetic process"/>
    <property type="evidence" value="ECO:0007669"/>
    <property type="project" value="InterPro"/>
</dbReference>
<proteinExistence type="inferred from homology"/>
<evidence type="ECO:0000313" key="10">
    <source>
        <dbReference type="EMBL" id="TRY77323.1"/>
    </source>
</evidence>
<dbReference type="Pfam" id="PF03567">
    <property type="entry name" value="Sulfotransfer_2"/>
    <property type="match status" value="2"/>
</dbReference>
<comment type="subcellular location">
    <subcellularLocation>
        <location evidence="1 9">Golgi apparatus membrane</location>
        <topology evidence="1 9">Single-pass type II membrane protein</topology>
    </subcellularLocation>
</comment>
<keyword evidence="5" id="KW-1133">Transmembrane helix</keyword>
<dbReference type="AlphaFoldDB" id="A0A553PI15"/>
<organism evidence="10 11">
    <name type="scientific">Tigriopus californicus</name>
    <name type="common">Marine copepod</name>
    <dbReference type="NCBI Taxonomy" id="6832"/>
    <lineage>
        <taxon>Eukaryota</taxon>
        <taxon>Metazoa</taxon>
        <taxon>Ecdysozoa</taxon>
        <taxon>Arthropoda</taxon>
        <taxon>Crustacea</taxon>
        <taxon>Multicrustacea</taxon>
        <taxon>Hexanauplia</taxon>
        <taxon>Copepoda</taxon>
        <taxon>Harpacticoida</taxon>
        <taxon>Harpacticidae</taxon>
        <taxon>Tigriopus</taxon>
    </lineage>
</organism>
<dbReference type="GO" id="GO:0008146">
    <property type="term" value="F:sulfotransferase activity"/>
    <property type="evidence" value="ECO:0007669"/>
    <property type="project" value="InterPro"/>
</dbReference>
<keyword evidence="9" id="KW-0119">Carbohydrate metabolism</keyword>
<evidence type="ECO:0000256" key="7">
    <source>
        <dbReference type="ARBA" id="ARBA00023136"/>
    </source>
</evidence>
<keyword evidence="7" id="KW-0472">Membrane</keyword>